<keyword evidence="1" id="KW-0732">Signal</keyword>
<dbReference type="KEGG" id="plig:NAG76_10700"/>
<feature type="domain" description="SLH" evidence="2">
    <location>
        <begin position="394"/>
        <end position="457"/>
    </location>
</feature>
<evidence type="ECO:0000256" key="1">
    <source>
        <dbReference type="SAM" id="SignalP"/>
    </source>
</evidence>
<protein>
    <submittedName>
        <fullName evidence="3">S-layer homology domain-containing protein</fullName>
    </submittedName>
</protein>
<sequence>MKKKMVKHLSTAVVAAMLVGSVPAFAMAAEVSPITATQETATSALVHFVNSGDTSKLSSMAAYVSEPKTYTKDGVTYLRLDVQQQYSVKITVEGKEGTKVGEYVKTVEGRNGSQEVTFFTFDYALTDATAIIKSQASYFVPGVFTETQVHDLFIVIGNDIDAAKAELTTLIAQAQLEKAPTAALQTALAAAEKANNYVTKKVDLEAALKALKVAFAENPSVAQVYFVNESDSSKLSSMGNYLSNPKIYTKDGVTYLRLDVQQVYDVTVKVEGKDGAKVAQYVATVNGRTGPQEVTFFTFDYAIADAKAVIKASASYMVPGVFTEPQSHGINIVIGSNVDAVKAKLVKALAVANTVTNPSAALTTAIATATAANSYLKSNEEIVTATNALVEVVAQNVSFSDATTHWAKDAINLAVAKGVVNGYTDGTFQPNKNITRAEFTKLIATALDLPVANNELTFKDAASIQEWAVPFVKQAVNAGIITGYQDDTFRANNNITRAEMAVMVVKALNIKELASADELTFKDSDAIPAYAKTYVATAVKLGLVTGLTKDTFGPNGQATRAEAVTIIGRAQ</sequence>
<dbReference type="Proteomes" id="UP001056756">
    <property type="component" value="Chromosome"/>
</dbReference>
<dbReference type="PROSITE" id="PS51272">
    <property type="entry name" value="SLH"/>
    <property type="match status" value="3"/>
</dbReference>
<reference evidence="3" key="1">
    <citation type="submission" date="2022-05" db="EMBL/GenBank/DDBJ databases">
        <title>Novel bacterial taxa in a minimal lignocellulolytic consortium and its capacity to transform plastics disclosed by genome-resolved metagenomics.</title>
        <authorList>
            <person name="Rodriguez C.A.D."/>
            <person name="Diaz-Garcia L."/>
            <person name="Herrera K."/>
            <person name="Tarazona N.A."/>
            <person name="Sproer C."/>
            <person name="Overmann J."/>
            <person name="Jimenez D.J."/>
        </authorList>
    </citation>
    <scope>NUCLEOTIDE SEQUENCE</scope>
    <source>
        <strain evidence="3">MAG5</strain>
    </source>
</reference>
<feature type="domain" description="SLH" evidence="2">
    <location>
        <begin position="458"/>
        <end position="518"/>
    </location>
</feature>
<dbReference type="InterPro" id="IPR001119">
    <property type="entry name" value="SLH_dom"/>
</dbReference>
<organism evidence="3 4">
    <name type="scientific">Candidatus Pristimantibacillus lignocellulolyticus</name>
    <dbReference type="NCBI Taxonomy" id="2994561"/>
    <lineage>
        <taxon>Bacteria</taxon>
        <taxon>Bacillati</taxon>
        <taxon>Bacillota</taxon>
        <taxon>Bacilli</taxon>
        <taxon>Bacillales</taxon>
        <taxon>Paenibacillaceae</taxon>
        <taxon>Candidatus Pristimantibacillus</taxon>
    </lineage>
</organism>
<feature type="chain" id="PRO_5039900183" evidence="1">
    <location>
        <begin position="29"/>
        <end position="571"/>
    </location>
</feature>
<evidence type="ECO:0000313" key="4">
    <source>
        <dbReference type="Proteomes" id="UP001056756"/>
    </source>
</evidence>
<dbReference type="PANTHER" id="PTHR43308:SF5">
    <property type="entry name" value="S-LAYER PROTEIN _ PEPTIDOGLYCAN ENDO-BETA-N-ACETYLGLUCOSAMINIDASE"/>
    <property type="match status" value="1"/>
</dbReference>
<dbReference type="PANTHER" id="PTHR43308">
    <property type="entry name" value="OUTER MEMBRANE PROTEIN ALPHA-RELATED"/>
    <property type="match status" value="1"/>
</dbReference>
<dbReference type="Pfam" id="PF00395">
    <property type="entry name" value="SLH"/>
    <property type="match status" value="3"/>
</dbReference>
<evidence type="ECO:0000313" key="3">
    <source>
        <dbReference type="EMBL" id="URN96656.1"/>
    </source>
</evidence>
<evidence type="ECO:0000259" key="2">
    <source>
        <dbReference type="PROSITE" id="PS51272"/>
    </source>
</evidence>
<feature type="signal peptide" evidence="1">
    <location>
        <begin position="1"/>
        <end position="28"/>
    </location>
</feature>
<gene>
    <name evidence="3" type="ORF">NAG76_10700</name>
</gene>
<accession>A0A9J6ZLC0</accession>
<feature type="domain" description="SLH" evidence="2">
    <location>
        <begin position="519"/>
        <end position="571"/>
    </location>
</feature>
<proteinExistence type="predicted"/>
<dbReference type="AlphaFoldDB" id="A0A9J6ZLC0"/>
<name>A0A9J6ZLC0_9BACL</name>
<dbReference type="InterPro" id="IPR051465">
    <property type="entry name" value="Cell_Envelope_Struct_Comp"/>
</dbReference>
<dbReference type="EMBL" id="CP097899">
    <property type="protein sequence ID" value="URN96656.1"/>
    <property type="molecule type" value="Genomic_DNA"/>
</dbReference>